<feature type="non-terminal residue" evidence="2">
    <location>
        <position position="1"/>
    </location>
</feature>
<name>V8N6R5_OPHHA</name>
<gene>
    <name evidence="2" type="primary">ZC3H13</name>
    <name evidence="2" type="ORF">L345_16932</name>
</gene>
<organism evidence="2 3">
    <name type="scientific">Ophiophagus hannah</name>
    <name type="common">King cobra</name>
    <name type="synonym">Naja hannah</name>
    <dbReference type="NCBI Taxonomy" id="8665"/>
    <lineage>
        <taxon>Eukaryota</taxon>
        <taxon>Metazoa</taxon>
        <taxon>Chordata</taxon>
        <taxon>Craniata</taxon>
        <taxon>Vertebrata</taxon>
        <taxon>Euteleostomi</taxon>
        <taxon>Lepidosauria</taxon>
        <taxon>Squamata</taxon>
        <taxon>Bifurcata</taxon>
        <taxon>Unidentata</taxon>
        <taxon>Episquamata</taxon>
        <taxon>Toxicofera</taxon>
        <taxon>Serpentes</taxon>
        <taxon>Colubroidea</taxon>
        <taxon>Elapidae</taxon>
        <taxon>Elapinae</taxon>
        <taxon>Ophiophagus</taxon>
    </lineage>
</organism>
<comment type="caution">
    <text evidence="2">The sequence shown here is derived from an EMBL/GenBank/DDBJ whole genome shotgun (WGS) entry which is preliminary data.</text>
</comment>
<accession>V8N6R5</accession>
<feature type="compositionally biased region" description="Basic and acidic residues" evidence="1">
    <location>
        <begin position="149"/>
        <end position="168"/>
    </location>
</feature>
<dbReference type="EMBL" id="AZIM01008710">
    <property type="protein sequence ID" value="ETE57353.1"/>
    <property type="molecule type" value="Genomic_DNA"/>
</dbReference>
<proteinExistence type="predicted"/>
<evidence type="ECO:0000313" key="3">
    <source>
        <dbReference type="Proteomes" id="UP000018936"/>
    </source>
</evidence>
<feature type="compositionally biased region" description="Basic and acidic residues" evidence="1">
    <location>
        <begin position="177"/>
        <end position="247"/>
    </location>
</feature>
<reference evidence="2 3" key="1">
    <citation type="journal article" date="2013" name="Proc. Natl. Acad. Sci. U.S.A.">
        <title>The king cobra genome reveals dynamic gene evolution and adaptation in the snake venom system.</title>
        <authorList>
            <person name="Vonk F.J."/>
            <person name="Casewell N.R."/>
            <person name="Henkel C.V."/>
            <person name="Heimberg A.M."/>
            <person name="Jansen H.J."/>
            <person name="McCleary R.J."/>
            <person name="Kerkkamp H.M."/>
            <person name="Vos R.A."/>
            <person name="Guerreiro I."/>
            <person name="Calvete J.J."/>
            <person name="Wuster W."/>
            <person name="Woods A.E."/>
            <person name="Logan J.M."/>
            <person name="Harrison R.A."/>
            <person name="Castoe T.A."/>
            <person name="de Koning A.P."/>
            <person name="Pollock D.D."/>
            <person name="Yandell M."/>
            <person name="Calderon D."/>
            <person name="Renjifo C."/>
            <person name="Currier R.B."/>
            <person name="Salgado D."/>
            <person name="Pla D."/>
            <person name="Sanz L."/>
            <person name="Hyder A.S."/>
            <person name="Ribeiro J.M."/>
            <person name="Arntzen J.W."/>
            <person name="van den Thillart G.E."/>
            <person name="Boetzer M."/>
            <person name="Pirovano W."/>
            <person name="Dirks R.P."/>
            <person name="Spaink H.P."/>
            <person name="Duboule D."/>
            <person name="McGlinn E."/>
            <person name="Kini R.M."/>
            <person name="Richardson M.K."/>
        </authorList>
    </citation>
    <scope>NUCLEOTIDE SEQUENCE</scope>
    <source>
        <tissue evidence="2">Blood</tissue>
    </source>
</reference>
<evidence type="ECO:0000313" key="2">
    <source>
        <dbReference type="EMBL" id="ETE57353.1"/>
    </source>
</evidence>
<keyword evidence="3" id="KW-1185">Reference proteome</keyword>
<evidence type="ECO:0000256" key="1">
    <source>
        <dbReference type="SAM" id="MobiDB-lite"/>
    </source>
</evidence>
<protein>
    <submittedName>
        <fullName evidence="2">Zinc finger CCCH domain-containing protein 13</fullName>
    </submittedName>
</protein>
<dbReference type="Proteomes" id="UP000018936">
    <property type="component" value="Unassembled WGS sequence"/>
</dbReference>
<feature type="region of interest" description="Disordered" evidence="1">
    <location>
        <begin position="144"/>
        <end position="247"/>
    </location>
</feature>
<dbReference type="AlphaFoldDB" id="V8N6R5"/>
<sequence>MPTKPRSPSHAHRTDSKFEYHHWYKKYPSRGGGFPNPMALPEGCSPMGVVWGTELGLLQRDGRHDGALMHAPLQASQERGEVNSRQSKVKVFGTNPLPFQTNGSPISSLKVPGMEHLQLLKSISIHGFSSCLQGLWRIDMERKRKRKGGREGGREGEGEGKEGRNKERKERKKERKKEREEGRKKEGRKEEKGGREGGIKKEQKKERKREKEEGRKGREGGIKKEQKKERKKEVEGKEGRKEEGREE</sequence>